<accession>A0A2C6J4H7</accession>
<evidence type="ECO:0000256" key="1">
    <source>
        <dbReference type="SAM" id="MobiDB-lite"/>
    </source>
</evidence>
<name>A0A2C6J4H7_9APIC</name>
<protein>
    <submittedName>
        <fullName evidence="2">Uncharacterized protein</fullName>
    </submittedName>
</protein>
<evidence type="ECO:0000313" key="3">
    <source>
        <dbReference type="Proteomes" id="UP000221165"/>
    </source>
</evidence>
<dbReference type="Proteomes" id="UP000221165">
    <property type="component" value="Unassembled WGS sequence"/>
</dbReference>
<dbReference type="AlphaFoldDB" id="A0A2C6J4H7"/>
<reference evidence="2 3" key="1">
    <citation type="journal article" date="2017" name="Int. J. Parasitol.">
        <title>The genome of the protozoan parasite Cystoisospora suis and a reverse vaccinology approach to identify vaccine candidates.</title>
        <authorList>
            <person name="Palmieri N."/>
            <person name="Shrestha A."/>
            <person name="Ruttkowski B."/>
            <person name="Beck T."/>
            <person name="Vogl C."/>
            <person name="Tomley F."/>
            <person name="Blake D.P."/>
            <person name="Joachim A."/>
        </authorList>
    </citation>
    <scope>NUCLEOTIDE SEQUENCE [LARGE SCALE GENOMIC DNA]</scope>
    <source>
        <strain evidence="2 3">Wien I</strain>
    </source>
</reference>
<dbReference type="GeneID" id="94434838"/>
<dbReference type="RefSeq" id="XP_067916397.1">
    <property type="nucleotide sequence ID" value="XM_068071627.1"/>
</dbReference>
<gene>
    <name evidence="2" type="ORF">CSUI_011529</name>
</gene>
<organism evidence="2 3">
    <name type="scientific">Cystoisospora suis</name>
    <dbReference type="NCBI Taxonomy" id="483139"/>
    <lineage>
        <taxon>Eukaryota</taxon>
        <taxon>Sar</taxon>
        <taxon>Alveolata</taxon>
        <taxon>Apicomplexa</taxon>
        <taxon>Conoidasida</taxon>
        <taxon>Coccidia</taxon>
        <taxon>Eucoccidiorida</taxon>
        <taxon>Eimeriorina</taxon>
        <taxon>Sarcocystidae</taxon>
        <taxon>Cystoisospora</taxon>
    </lineage>
</organism>
<evidence type="ECO:0000313" key="2">
    <source>
        <dbReference type="EMBL" id="PHJ14661.1"/>
    </source>
</evidence>
<dbReference type="EMBL" id="MIGC01012945">
    <property type="protein sequence ID" value="PHJ14661.1"/>
    <property type="molecule type" value="Genomic_DNA"/>
</dbReference>
<keyword evidence="3" id="KW-1185">Reference proteome</keyword>
<feature type="compositionally biased region" description="Basic residues" evidence="1">
    <location>
        <begin position="15"/>
        <end position="30"/>
    </location>
</feature>
<feature type="non-terminal residue" evidence="2">
    <location>
        <position position="1"/>
    </location>
</feature>
<sequence length="48" mass="5511">CAAEMSIQTQEPTRHSRPKVTHTIVKRRQLPKATVRFSSRGGRPPWRA</sequence>
<proteinExistence type="predicted"/>
<feature type="region of interest" description="Disordered" evidence="1">
    <location>
        <begin position="1"/>
        <end position="48"/>
    </location>
</feature>
<comment type="caution">
    <text evidence="2">The sequence shown here is derived from an EMBL/GenBank/DDBJ whole genome shotgun (WGS) entry which is preliminary data.</text>
</comment>
<feature type="compositionally biased region" description="Polar residues" evidence="1">
    <location>
        <begin position="1"/>
        <end position="11"/>
    </location>
</feature>
<dbReference type="VEuPathDB" id="ToxoDB:CSUI_011529"/>
<feature type="non-terminal residue" evidence="2">
    <location>
        <position position="48"/>
    </location>
</feature>